<name>A0A815XQH6_9BILA</name>
<dbReference type="EMBL" id="CAJNOK010050654">
    <property type="protein sequence ID" value="CAF1601239.1"/>
    <property type="molecule type" value="Genomic_DNA"/>
</dbReference>
<dbReference type="Proteomes" id="UP000677228">
    <property type="component" value="Unassembled WGS sequence"/>
</dbReference>
<gene>
    <name evidence="2" type="ORF">GPM918_LOCUS39735</name>
    <name evidence="3" type="ORF">OVA965_LOCUS42105</name>
    <name evidence="5" type="ORF">SRO942_LOCUS40628</name>
    <name evidence="4" type="ORF">TMI583_LOCUS43912</name>
</gene>
<feature type="region of interest" description="Disordered" evidence="1">
    <location>
        <begin position="142"/>
        <end position="179"/>
    </location>
</feature>
<protein>
    <submittedName>
        <fullName evidence="2">Uncharacterized protein</fullName>
    </submittedName>
</protein>
<evidence type="ECO:0000313" key="3">
    <source>
        <dbReference type="EMBL" id="CAF1601239.1"/>
    </source>
</evidence>
<evidence type="ECO:0000313" key="5">
    <source>
        <dbReference type="EMBL" id="CAF4421886.1"/>
    </source>
</evidence>
<dbReference type="OrthoDB" id="10009406at2759"/>
<proteinExistence type="predicted"/>
<organism evidence="2 6">
    <name type="scientific">Didymodactylos carnosus</name>
    <dbReference type="NCBI Taxonomy" id="1234261"/>
    <lineage>
        <taxon>Eukaryota</taxon>
        <taxon>Metazoa</taxon>
        <taxon>Spiralia</taxon>
        <taxon>Gnathifera</taxon>
        <taxon>Rotifera</taxon>
        <taxon>Eurotatoria</taxon>
        <taxon>Bdelloidea</taxon>
        <taxon>Philodinida</taxon>
        <taxon>Philodinidae</taxon>
        <taxon>Didymodactylos</taxon>
    </lineage>
</organism>
<feature type="compositionally biased region" description="Acidic residues" evidence="1">
    <location>
        <begin position="142"/>
        <end position="159"/>
    </location>
</feature>
<dbReference type="EMBL" id="CAJOBC010094058">
    <property type="protein sequence ID" value="CAF4421886.1"/>
    <property type="molecule type" value="Genomic_DNA"/>
</dbReference>
<dbReference type="AlphaFoldDB" id="A0A815XQH6"/>
<evidence type="ECO:0000313" key="2">
    <source>
        <dbReference type="EMBL" id="CAF1560502.1"/>
    </source>
</evidence>
<keyword evidence="6" id="KW-1185">Reference proteome</keyword>
<dbReference type="Proteomes" id="UP000682733">
    <property type="component" value="Unassembled WGS sequence"/>
</dbReference>
<evidence type="ECO:0000313" key="4">
    <source>
        <dbReference type="EMBL" id="CAF4409696.1"/>
    </source>
</evidence>
<dbReference type="Proteomes" id="UP000663829">
    <property type="component" value="Unassembled WGS sequence"/>
</dbReference>
<dbReference type="Proteomes" id="UP000681722">
    <property type="component" value="Unassembled WGS sequence"/>
</dbReference>
<feature type="compositionally biased region" description="Basic and acidic residues" evidence="1">
    <location>
        <begin position="168"/>
        <end position="179"/>
    </location>
</feature>
<accession>A0A815XQH6</accession>
<evidence type="ECO:0000313" key="6">
    <source>
        <dbReference type="Proteomes" id="UP000663829"/>
    </source>
</evidence>
<comment type="caution">
    <text evidence="2">The sequence shown here is derived from an EMBL/GenBank/DDBJ whole genome shotgun (WGS) entry which is preliminary data.</text>
</comment>
<sequence length="179" mass="20228">MDIDSKLKTFNLSEFILNVASAPANICVNSNCKSKLYVGSMSKALRRTPLAKKACKVSVQLRLSIYYYTDSETNKIFNSALDIIVADQGYSRCIGPFTLVTPLSIRRGEKQLSRSSANQTRCITIVRNAVTTWKYEYRNTDDDDLESVDDSNIDDDDSRDDNNMYSNESDRKVSSMEND</sequence>
<dbReference type="EMBL" id="CAJOBA010074432">
    <property type="protein sequence ID" value="CAF4409696.1"/>
    <property type="molecule type" value="Genomic_DNA"/>
</dbReference>
<evidence type="ECO:0000256" key="1">
    <source>
        <dbReference type="SAM" id="MobiDB-lite"/>
    </source>
</evidence>
<reference evidence="2" key="1">
    <citation type="submission" date="2021-02" db="EMBL/GenBank/DDBJ databases">
        <authorList>
            <person name="Nowell W R."/>
        </authorList>
    </citation>
    <scope>NUCLEOTIDE SEQUENCE</scope>
</reference>
<dbReference type="EMBL" id="CAJNOQ010028317">
    <property type="protein sequence ID" value="CAF1560502.1"/>
    <property type="molecule type" value="Genomic_DNA"/>
</dbReference>